<reference evidence="3" key="1">
    <citation type="submission" date="2019-08" db="EMBL/GenBank/DDBJ databases">
        <authorList>
            <person name="Kucharzyk K."/>
            <person name="Murdoch R.W."/>
            <person name="Higgins S."/>
            <person name="Loffler F."/>
        </authorList>
    </citation>
    <scope>NUCLEOTIDE SEQUENCE</scope>
</reference>
<dbReference type="GO" id="GO:0000160">
    <property type="term" value="P:phosphorelay signal transduction system"/>
    <property type="evidence" value="ECO:0007669"/>
    <property type="project" value="InterPro"/>
</dbReference>
<evidence type="ECO:0000313" key="3">
    <source>
        <dbReference type="EMBL" id="MPN55578.1"/>
    </source>
</evidence>
<accession>A0A645IVY9</accession>
<dbReference type="SMART" id="SM00862">
    <property type="entry name" value="Trans_reg_C"/>
    <property type="match status" value="1"/>
</dbReference>
<dbReference type="GO" id="GO:0003677">
    <property type="term" value="F:DNA binding"/>
    <property type="evidence" value="ECO:0007669"/>
    <property type="project" value="UniProtKB-KW"/>
</dbReference>
<dbReference type="EMBL" id="VSSQ01125010">
    <property type="protein sequence ID" value="MPN55578.1"/>
    <property type="molecule type" value="Genomic_DNA"/>
</dbReference>
<organism evidence="3">
    <name type="scientific">bioreactor metagenome</name>
    <dbReference type="NCBI Taxonomy" id="1076179"/>
    <lineage>
        <taxon>unclassified sequences</taxon>
        <taxon>metagenomes</taxon>
        <taxon>ecological metagenomes</taxon>
    </lineage>
</organism>
<feature type="domain" description="OmpR/PhoB-type" evidence="2">
    <location>
        <begin position="1"/>
        <end position="61"/>
    </location>
</feature>
<dbReference type="PROSITE" id="PS51755">
    <property type="entry name" value="OMPR_PHOB"/>
    <property type="match status" value="1"/>
</dbReference>
<protein>
    <recommendedName>
        <fullName evidence="2">OmpR/PhoB-type domain-containing protein</fullName>
    </recommendedName>
</protein>
<proteinExistence type="predicted"/>
<dbReference type="InterPro" id="IPR001867">
    <property type="entry name" value="OmpR/PhoB-type_DNA-bd"/>
</dbReference>
<dbReference type="AlphaFoldDB" id="A0A645IVY9"/>
<sequence length="65" mass="7688">MLAQEQGKIFSRPDIPDKIWNDEAYVMERTVDVHIARLRKKIEPFGHYIVNRSGYGYCFDPNNED</sequence>
<keyword evidence="1" id="KW-0238">DNA-binding</keyword>
<dbReference type="Gene3D" id="1.10.10.10">
    <property type="entry name" value="Winged helix-like DNA-binding domain superfamily/Winged helix DNA-binding domain"/>
    <property type="match status" value="1"/>
</dbReference>
<dbReference type="CDD" id="cd00383">
    <property type="entry name" value="trans_reg_C"/>
    <property type="match status" value="1"/>
</dbReference>
<evidence type="ECO:0000259" key="2">
    <source>
        <dbReference type="PROSITE" id="PS51755"/>
    </source>
</evidence>
<dbReference type="InterPro" id="IPR036388">
    <property type="entry name" value="WH-like_DNA-bd_sf"/>
</dbReference>
<name>A0A645IVY9_9ZZZZ</name>
<gene>
    <name evidence="3" type="ORF">SDC9_203262</name>
</gene>
<comment type="caution">
    <text evidence="3">The sequence shown here is derived from an EMBL/GenBank/DDBJ whole genome shotgun (WGS) entry which is preliminary data.</text>
</comment>
<dbReference type="GO" id="GO:0006355">
    <property type="term" value="P:regulation of DNA-templated transcription"/>
    <property type="evidence" value="ECO:0007669"/>
    <property type="project" value="InterPro"/>
</dbReference>
<dbReference type="InterPro" id="IPR016032">
    <property type="entry name" value="Sig_transdc_resp-reg_C-effctor"/>
</dbReference>
<dbReference type="Pfam" id="PF00486">
    <property type="entry name" value="Trans_reg_C"/>
    <property type="match status" value="1"/>
</dbReference>
<dbReference type="SUPFAM" id="SSF46894">
    <property type="entry name" value="C-terminal effector domain of the bipartite response regulators"/>
    <property type="match status" value="1"/>
</dbReference>
<evidence type="ECO:0000256" key="1">
    <source>
        <dbReference type="ARBA" id="ARBA00023125"/>
    </source>
</evidence>